<evidence type="ECO:0000313" key="8">
    <source>
        <dbReference type="RefSeq" id="XP_022236698.1"/>
    </source>
</evidence>
<evidence type="ECO:0000256" key="1">
    <source>
        <dbReference type="ARBA" id="ARBA00012513"/>
    </source>
</evidence>
<feature type="region of interest" description="Disordered" evidence="5">
    <location>
        <begin position="231"/>
        <end position="260"/>
    </location>
</feature>
<dbReference type="InterPro" id="IPR017441">
    <property type="entry name" value="Protein_kinase_ATP_BS"/>
</dbReference>
<dbReference type="EC" id="2.7.11.1" evidence="1"/>
<dbReference type="SUPFAM" id="SSF56112">
    <property type="entry name" value="Protein kinase-like (PK-like)"/>
    <property type="match status" value="1"/>
</dbReference>
<feature type="non-terminal residue" evidence="8">
    <location>
        <position position="419"/>
    </location>
</feature>
<dbReference type="PANTHER" id="PTHR45832:SF8">
    <property type="entry name" value="PROTEIN KINASE DOMAIN-CONTAINING PROTEIN"/>
    <property type="match status" value="1"/>
</dbReference>
<name>A0ABM1RZ93_LIMPO</name>
<dbReference type="InterPro" id="IPR051931">
    <property type="entry name" value="PAK3-like"/>
</dbReference>
<evidence type="ECO:0000256" key="4">
    <source>
        <dbReference type="PROSITE-ProRule" id="PRU10141"/>
    </source>
</evidence>
<feature type="compositionally biased region" description="Polar residues" evidence="5">
    <location>
        <begin position="286"/>
        <end position="299"/>
    </location>
</feature>
<feature type="binding site" evidence="4">
    <location>
        <position position="360"/>
    </location>
    <ligand>
        <name>ATP</name>
        <dbReference type="ChEBI" id="CHEBI:30616"/>
    </ligand>
</feature>
<dbReference type="Gene3D" id="3.30.200.20">
    <property type="entry name" value="Phosphorylase Kinase, domain 1"/>
    <property type="match status" value="1"/>
</dbReference>
<feature type="domain" description="Protein kinase" evidence="6">
    <location>
        <begin position="330"/>
        <end position="419"/>
    </location>
</feature>
<proteinExistence type="predicted"/>
<dbReference type="GeneID" id="111084221"/>
<dbReference type="InterPro" id="IPR011009">
    <property type="entry name" value="Kinase-like_dom_sf"/>
</dbReference>
<accession>A0ABM1RZ93</accession>
<reference evidence="8" key="1">
    <citation type="submission" date="2025-08" db="UniProtKB">
        <authorList>
            <consortium name="RefSeq"/>
        </authorList>
    </citation>
    <scope>IDENTIFICATION</scope>
    <source>
        <tissue evidence="8">Muscle</tissue>
    </source>
</reference>
<gene>
    <name evidence="8" type="primary">LOC111084221</name>
</gene>
<dbReference type="Proteomes" id="UP000694941">
    <property type="component" value="Unplaced"/>
</dbReference>
<evidence type="ECO:0000259" key="6">
    <source>
        <dbReference type="PROSITE" id="PS50011"/>
    </source>
</evidence>
<keyword evidence="2 4" id="KW-0547">Nucleotide-binding</keyword>
<evidence type="ECO:0000256" key="2">
    <source>
        <dbReference type="ARBA" id="ARBA00022741"/>
    </source>
</evidence>
<keyword evidence="3 4" id="KW-0067">ATP-binding</keyword>
<dbReference type="InterPro" id="IPR000719">
    <property type="entry name" value="Prot_kinase_dom"/>
</dbReference>
<protein>
    <recommendedName>
        <fullName evidence="1">non-specific serine/threonine protein kinase</fullName>
        <ecNumber evidence="1">2.7.11.1</ecNumber>
    </recommendedName>
</protein>
<evidence type="ECO:0000256" key="3">
    <source>
        <dbReference type="ARBA" id="ARBA00022840"/>
    </source>
</evidence>
<dbReference type="PROSITE" id="PS00107">
    <property type="entry name" value="PROTEIN_KINASE_ATP"/>
    <property type="match status" value="1"/>
</dbReference>
<dbReference type="Pfam" id="PF00069">
    <property type="entry name" value="Pkinase"/>
    <property type="match status" value="1"/>
</dbReference>
<evidence type="ECO:0000313" key="7">
    <source>
        <dbReference type="Proteomes" id="UP000694941"/>
    </source>
</evidence>
<organism evidence="7 8">
    <name type="scientific">Limulus polyphemus</name>
    <name type="common">Atlantic horseshoe crab</name>
    <dbReference type="NCBI Taxonomy" id="6850"/>
    <lineage>
        <taxon>Eukaryota</taxon>
        <taxon>Metazoa</taxon>
        <taxon>Ecdysozoa</taxon>
        <taxon>Arthropoda</taxon>
        <taxon>Chelicerata</taxon>
        <taxon>Merostomata</taxon>
        <taxon>Xiphosura</taxon>
        <taxon>Limulidae</taxon>
        <taxon>Limulus</taxon>
    </lineage>
</organism>
<dbReference type="PANTHER" id="PTHR45832">
    <property type="entry name" value="SERINE/THREONINE-PROTEIN KINASE SAMKA-RELATED-RELATED"/>
    <property type="match status" value="1"/>
</dbReference>
<evidence type="ECO:0000256" key="5">
    <source>
        <dbReference type="SAM" id="MobiDB-lite"/>
    </source>
</evidence>
<dbReference type="PROSITE" id="PS50011">
    <property type="entry name" value="PROTEIN_KINASE_DOM"/>
    <property type="match status" value="1"/>
</dbReference>
<sequence>MMRYTLLLYFIKYYESFFYQTIVRGDSSSKFENGPISVTRSNSLRKESPLIHHHDHHPKWMMPPPIYEYDEPYQTYIPSMGGPLPPHALYPSHQHTPSSARRPQTQYHLRYEKKTTHQLGEHRHTVHHQLNNKHRDYNLYKNNTPLISGPYPERQVRNFDMDHYSHQINYDQQTGHINEAQSSLDKYSSEQLIHVKKDHGNSSQFRSHVQHNQQAKLSQKKRIESEVVLKGAHSSDDQKNSFVDPFQNIPHTKNGTKKHLDGQKLSNHIVYVPPQSEGGQQVEVPSKSNPESSQETMEQAEFNRQQRLSHKQFRAALQMVVSPGEPRERYDNFVKVGEGSTGVVYAAIEKTTGQRVAVKKMDLQKQQRRELLFNEVVIMRDYHHSNIVNMYDSYLVGDELWVVMEFLEGGSLTDIVTHS</sequence>
<dbReference type="RefSeq" id="XP_022236698.1">
    <property type="nucleotide sequence ID" value="XM_022380990.1"/>
</dbReference>
<feature type="region of interest" description="Disordered" evidence="5">
    <location>
        <begin position="275"/>
        <end position="299"/>
    </location>
</feature>
<keyword evidence="7" id="KW-1185">Reference proteome</keyword>